<dbReference type="EC" id="4.1.2.25" evidence="6"/>
<name>A0A1Q2CSJ1_9ACTN</name>
<dbReference type="KEGG" id="tes:BW730_17940"/>
<accession>A0A1Q2CSJ1</accession>
<comment type="pathway">
    <text evidence="2 6">Cofactor biosynthesis; tetrahydrofolate biosynthesis; 2-amino-4-hydroxy-6-hydroxymethyl-7,8-dihydropteridine diphosphate from 7,8-dihydroneopterin triphosphate: step 3/4.</text>
</comment>
<evidence type="ECO:0000256" key="2">
    <source>
        <dbReference type="ARBA" id="ARBA00005013"/>
    </source>
</evidence>
<reference evidence="9" key="1">
    <citation type="submission" date="2017-02" db="EMBL/GenBank/DDBJ databases">
        <title>Tessaracoccus aquaemaris sp. nov., isolated from the intestine of a Korean rockfish, Sebastes schlegelii, in a marine aquaculture pond.</title>
        <authorList>
            <person name="Tak E.J."/>
            <person name="Bae J.-W."/>
        </authorList>
    </citation>
    <scope>NUCLEOTIDE SEQUENCE [LARGE SCALE GENOMIC DNA]</scope>
    <source>
        <strain evidence="9">NSG39</strain>
    </source>
</reference>
<evidence type="ECO:0000256" key="1">
    <source>
        <dbReference type="ARBA" id="ARBA00001353"/>
    </source>
</evidence>
<dbReference type="SUPFAM" id="SSF55620">
    <property type="entry name" value="Tetrahydrobiopterin biosynthesis enzymes-like"/>
    <property type="match status" value="1"/>
</dbReference>
<dbReference type="SMART" id="SM00905">
    <property type="entry name" value="FolB"/>
    <property type="match status" value="1"/>
</dbReference>
<dbReference type="GO" id="GO:0004150">
    <property type="term" value="F:dihydroneopterin aldolase activity"/>
    <property type="evidence" value="ECO:0007669"/>
    <property type="project" value="UniProtKB-UniRule"/>
</dbReference>
<dbReference type="InterPro" id="IPR006157">
    <property type="entry name" value="FolB_dom"/>
</dbReference>
<dbReference type="STRING" id="1332264.BW730_17940"/>
<dbReference type="PANTHER" id="PTHR42844:SF1">
    <property type="entry name" value="DIHYDRONEOPTERIN ALDOLASE 1-RELATED"/>
    <property type="match status" value="1"/>
</dbReference>
<evidence type="ECO:0000313" key="8">
    <source>
        <dbReference type="EMBL" id="AQP49089.1"/>
    </source>
</evidence>
<comment type="function">
    <text evidence="6">Catalyzes the conversion of 7,8-dihydroneopterin to 6-hydroxymethyl-7,8-dihydropterin.</text>
</comment>
<comment type="catalytic activity">
    <reaction evidence="1 6">
        <text>7,8-dihydroneopterin = 6-hydroxymethyl-7,8-dihydropterin + glycolaldehyde</text>
        <dbReference type="Rhea" id="RHEA:10540"/>
        <dbReference type="ChEBI" id="CHEBI:17001"/>
        <dbReference type="ChEBI" id="CHEBI:17071"/>
        <dbReference type="ChEBI" id="CHEBI:44841"/>
        <dbReference type="EC" id="4.1.2.25"/>
    </reaction>
</comment>
<dbReference type="NCBIfam" id="TIGR00526">
    <property type="entry name" value="folB_dom"/>
    <property type="match status" value="1"/>
</dbReference>
<dbReference type="NCBIfam" id="TIGR00525">
    <property type="entry name" value="folB"/>
    <property type="match status" value="1"/>
</dbReference>
<dbReference type="OrthoDB" id="3212934at2"/>
<dbReference type="UniPathway" id="UPA00077">
    <property type="reaction ID" value="UER00154"/>
</dbReference>
<feature type="domain" description="Dihydroneopterin aldolase/epimerase" evidence="7">
    <location>
        <begin position="4"/>
        <end position="114"/>
    </location>
</feature>
<dbReference type="Gene3D" id="3.30.1130.10">
    <property type="match status" value="1"/>
</dbReference>
<evidence type="ECO:0000256" key="6">
    <source>
        <dbReference type="RuleBase" id="RU362079"/>
    </source>
</evidence>
<sequence>MDTITLTGLRATGYHGVFEHERREGQPFVVDVVLELELDTVSDDLDRTVSYADIADEVESVITGEPRDLIETVAGEIASRCLSHGRVERVTVTVHKPQAPLTQSFSDVSVTISRSRHV</sequence>
<evidence type="ECO:0000256" key="3">
    <source>
        <dbReference type="ARBA" id="ARBA00005708"/>
    </source>
</evidence>
<dbReference type="PANTHER" id="PTHR42844">
    <property type="entry name" value="DIHYDRONEOPTERIN ALDOLASE 1-RELATED"/>
    <property type="match status" value="1"/>
</dbReference>
<keyword evidence="4 6" id="KW-0289">Folate biosynthesis</keyword>
<dbReference type="CDD" id="cd00534">
    <property type="entry name" value="DHNA_DHNTPE"/>
    <property type="match status" value="1"/>
</dbReference>
<evidence type="ECO:0000313" key="9">
    <source>
        <dbReference type="Proteomes" id="UP000188145"/>
    </source>
</evidence>
<evidence type="ECO:0000256" key="5">
    <source>
        <dbReference type="ARBA" id="ARBA00023239"/>
    </source>
</evidence>
<protein>
    <recommendedName>
        <fullName evidence="6">7,8-dihydroneopterin aldolase</fullName>
        <ecNumber evidence="6">4.1.2.25</ecNumber>
    </recommendedName>
</protein>
<keyword evidence="5 6" id="KW-0456">Lyase</keyword>
<dbReference type="GO" id="GO:0046654">
    <property type="term" value="P:tetrahydrofolate biosynthetic process"/>
    <property type="evidence" value="ECO:0007669"/>
    <property type="project" value="UniProtKB-UniRule"/>
</dbReference>
<evidence type="ECO:0000256" key="4">
    <source>
        <dbReference type="ARBA" id="ARBA00022909"/>
    </source>
</evidence>
<dbReference type="EMBL" id="CP019606">
    <property type="protein sequence ID" value="AQP49089.1"/>
    <property type="molecule type" value="Genomic_DNA"/>
</dbReference>
<comment type="similarity">
    <text evidence="3 6">Belongs to the DHNA family.</text>
</comment>
<dbReference type="GO" id="GO:0005737">
    <property type="term" value="C:cytoplasm"/>
    <property type="evidence" value="ECO:0007669"/>
    <property type="project" value="TreeGrafter"/>
</dbReference>
<dbReference type="InterPro" id="IPR006156">
    <property type="entry name" value="Dihydroneopterin_aldolase"/>
</dbReference>
<dbReference type="FunFam" id="3.30.1130.10:FF:000003">
    <property type="entry name" value="7,8-dihydroneopterin aldolase"/>
    <property type="match status" value="1"/>
</dbReference>
<dbReference type="Proteomes" id="UP000188145">
    <property type="component" value="Chromosome"/>
</dbReference>
<dbReference type="Pfam" id="PF02152">
    <property type="entry name" value="FolB"/>
    <property type="match status" value="1"/>
</dbReference>
<dbReference type="AlphaFoldDB" id="A0A1Q2CSJ1"/>
<dbReference type="InterPro" id="IPR043133">
    <property type="entry name" value="GTP-CH-I_C/QueF"/>
</dbReference>
<keyword evidence="9" id="KW-1185">Reference proteome</keyword>
<dbReference type="GO" id="GO:0046656">
    <property type="term" value="P:folic acid biosynthetic process"/>
    <property type="evidence" value="ECO:0007669"/>
    <property type="project" value="UniProtKB-UniRule"/>
</dbReference>
<proteinExistence type="inferred from homology"/>
<organism evidence="8 9">
    <name type="scientific">Tessaracoccus aquimaris</name>
    <dbReference type="NCBI Taxonomy" id="1332264"/>
    <lineage>
        <taxon>Bacteria</taxon>
        <taxon>Bacillati</taxon>
        <taxon>Actinomycetota</taxon>
        <taxon>Actinomycetes</taxon>
        <taxon>Propionibacteriales</taxon>
        <taxon>Propionibacteriaceae</taxon>
        <taxon>Tessaracoccus</taxon>
    </lineage>
</organism>
<evidence type="ECO:0000259" key="7">
    <source>
        <dbReference type="SMART" id="SM00905"/>
    </source>
</evidence>
<gene>
    <name evidence="8" type="ORF">BW730_17940</name>
</gene>